<feature type="region of interest" description="Disordered" evidence="1">
    <location>
        <begin position="871"/>
        <end position="1005"/>
    </location>
</feature>
<dbReference type="Gene3D" id="3.40.390.10">
    <property type="entry name" value="Collagenase (Catalytic Domain)"/>
    <property type="match status" value="1"/>
</dbReference>
<reference evidence="2 3" key="1">
    <citation type="submission" date="2023-07" db="EMBL/GenBank/DDBJ databases">
        <title>Comparative genomics of wheat-associated soil bacteria to identify genetic determinants of phenazine resistance.</title>
        <authorList>
            <person name="Mouncey N."/>
        </authorList>
    </citation>
    <scope>NUCLEOTIDE SEQUENCE [LARGE SCALE GENOMIC DNA]</scope>
    <source>
        <strain evidence="2 3">W2I16</strain>
    </source>
</reference>
<accession>A0ABU0RFK1</accession>
<feature type="compositionally biased region" description="Pro residues" evidence="1">
    <location>
        <begin position="908"/>
        <end position="943"/>
    </location>
</feature>
<dbReference type="InterPro" id="IPR024079">
    <property type="entry name" value="MetalloPept_cat_dom_sf"/>
</dbReference>
<feature type="region of interest" description="Disordered" evidence="1">
    <location>
        <begin position="604"/>
        <end position="638"/>
    </location>
</feature>
<gene>
    <name evidence="2" type="ORF">QFZ49_000662</name>
</gene>
<organism evidence="2 3">
    <name type="scientific">Streptomyces turgidiscabies</name>
    <dbReference type="NCBI Taxonomy" id="85558"/>
    <lineage>
        <taxon>Bacteria</taxon>
        <taxon>Bacillati</taxon>
        <taxon>Actinomycetota</taxon>
        <taxon>Actinomycetes</taxon>
        <taxon>Kitasatosporales</taxon>
        <taxon>Streptomycetaceae</taxon>
        <taxon>Streptomyces</taxon>
    </lineage>
</organism>
<feature type="compositionally biased region" description="Low complexity" evidence="1">
    <location>
        <begin position="961"/>
        <end position="990"/>
    </location>
</feature>
<feature type="region of interest" description="Disordered" evidence="1">
    <location>
        <begin position="1634"/>
        <end position="1668"/>
    </location>
</feature>
<comment type="caution">
    <text evidence="2">The sequence shown here is derived from an EMBL/GenBank/DDBJ whole genome shotgun (WGS) entry which is preliminary data.</text>
</comment>
<dbReference type="SUPFAM" id="SSF55486">
    <property type="entry name" value="Metalloproteases ('zincins'), catalytic domain"/>
    <property type="match status" value="1"/>
</dbReference>
<feature type="compositionally biased region" description="Polar residues" evidence="1">
    <location>
        <begin position="70"/>
        <end position="88"/>
    </location>
</feature>
<feature type="region of interest" description="Disordered" evidence="1">
    <location>
        <begin position="211"/>
        <end position="244"/>
    </location>
</feature>
<protein>
    <submittedName>
        <fullName evidence="2">Nucleic acid-binding Zn-ribbon protein</fullName>
    </submittedName>
</protein>
<evidence type="ECO:0000313" key="3">
    <source>
        <dbReference type="Proteomes" id="UP001223072"/>
    </source>
</evidence>
<dbReference type="PANTHER" id="PTHR24216:SF65">
    <property type="entry name" value="PAXILLIN-LIKE PROTEIN 1"/>
    <property type="match status" value="1"/>
</dbReference>
<evidence type="ECO:0000313" key="2">
    <source>
        <dbReference type="EMBL" id="MDQ0930755.1"/>
    </source>
</evidence>
<keyword evidence="3" id="KW-1185">Reference proteome</keyword>
<evidence type="ECO:0000256" key="1">
    <source>
        <dbReference type="SAM" id="MobiDB-lite"/>
    </source>
</evidence>
<dbReference type="Proteomes" id="UP001223072">
    <property type="component" value="Unassembled WGS sequence"/>
</dbReference>
<feature type="region of interest" description="Disordered" evidence="1">
    <location>
        <begin position="1240"/>
        <end position="1277"/>
    </location>
</feature>
<sequence>MPTSLRALPGRGPHGVQRFHFRQVVKGGARLVEVTLQARPVQNTAGLRTVRGRPAGAGTGQEQVHIHAPANTSSAVSETRQHSGTFNPTARYPRPADDARTDRTGPALAVASTRTDSSKVSASAEDRFWMRTDNAADFEVEYEYVASVRSELVTDWPLDVPGGLIEGGMLAWYASDGATGLADWLRQTLHGRPARTVSVPAEVTLRFTGSEAADPAESATPVAPAVSTVHPSVAPPGGDGRRVTDGQRIVPTGPTPVFHFNGYPELAQALRTVAPRLASAWQSSDASSSAEATAVRIGELIQAGEISLDAPRATVGLTDTLPGAYPLESDPSTPPSLGITLHNPRRITDAGDVTLDRLRLPTTAASTSLATGTTPAAVLQAAYDAGGDGRNLLGVGVALLAQQPITQGQGSAGAATRREWFKTGGSAQPADGRGVRSYETMTDVVITVNGPEGTRHVTGSTELRLSERDVLGYGITEARTDPQVYDLRSMLAGQSAADLRDWTTHPLTDLPGVLAAGLDPQDPAAQIWLAPGSDPDGALLGRALYAASRTAALANRPVELVLRTDDGLRHWRFDSTGGLVSTDADTTDAWTDLAARITAHADAARAQADARQRESGLRGPQAESRGALDTAQGDLDTATDEHTDAGAALGVAETELTDAQAELVSGRARRDHWESEARKLSAALLALPDRIAEVRQRESAASGEVRNADAFLEHIARQPAGTVPEARAGEARERVRKAGDRLTLVQRELAGLRADQVRVQNELTAAQVNARTAADLLPGLEQALADATSEVSGARTRLETAAQTLTTATEDRDAARDRLRALNRDIVVAIQDQADGAAVQSDAEHRLPGLADTLGSVRRATGEGLVSVPLSSLASTPARRPGPLPAPRPGALDPSPSGTTPAQAAAPAQPPAPPAPPVQPPAPPAPPVQPPALPAPPVQPPALPGATVAPPTQPTAPPLGKSPAPVGAPVSSSSAAGPSSKGPGSGPASGLTDADSRLLPPAGGRPIRTVANGECLLHAFLASAPQHVRTSLPGLAANHPGSFRWLADTGRVRGDLRRRAETYSHSGTLPRHAQADPVVAAMRQFVADYLVRAAGSGRLPHGVIGQLRLSTTQEFQTAVRKMGTARLVALARWHGIDEPGGLDSLSDDELRERLEFTYATSRAPLTTDELAGLLNAVQNWAQNWESAYGEVFPALTAHAFGIRLDVARTLVPGRNGVVSTLGPQDGSAARNVEIYYNGSNHYDGSDASTDGTGPLGAPPGPVSGQAEPVRSQREPHEVASDDWSDLMALGVALDPDSVSVVEAVRPPGSDALVTGLLALPVEELTRTLELLGPSSRRWLATHAPFLEGVRRLPVSEFARVAARLLVVVPGEVLRPVSARHETYAQTARMLRDPEATARLLESGAVVVVLPQDVPLTRVSSFAHLHSRVDAESGRGFDELRGAMSGLTAAVPEENLLGETTTVGPSPHQAEGYSTATHEIAHLLHLAALTDADRDLIKRVYDAKKDQEARWNKAVEEGREPGPPVLWPDGVSPIRQGRAVDNYSATNEYEFFAQLTNAYLGTNHGTDTNTGLPRNNGDAWVTAHEPDLAPLLERLYGSDPQAVHTAPANPVTATGADNAVYENFRDFMAGIEGVDEEAGSAADAEAPPSGTTFATGSDAGVHGAPSGPAKRITADVMEDYFRAYTNFFESDDAAADFNSGYYVFADGQNVLTGKLAVHDSLVGRMLAFHRELVRIRDEQAARPTVIPRTGGEPAKLYRKMSAEEAAQILGARNPAAGITAAMAHNRSDEYRKFFTTSLSHTSVFSNANASSDTEVVVEFTLPWNGYWAFAGRFGTPNQQTGAYQIRESALIHQERLRTGAGANFRTAQDVNAVLTDRTHHNIGIGHGNARDFAALLTAGRQVPAAEVAQAAADAAKAAVQARRPAMDALIQQQVAPLRQREAEAAATVLHPAPLTATADVRAAPPLGRRTPATFDDGHTMPTYVDDLGDLLPESLTDAQRAELLATVPVPSAGSSTTPTPPVTSSTTPTPPTGSAQDVPDVRGFRRTGTHTAVLDGVAFTLHAAPEDDAGTLLSALRHTAPAGLADAGIDTADALRERLVRGVGDGEVSPVLVPPPTGGRSLSMPRLEELGVPLDNSQRTQAVLLGGDLPLTDLTPAQRLHVLLGDPAYADAESRMSALLAIAVHLFDARAAVVDSAGEVTYLGDPADSPEPSGSAPPVLLVLDSDGYLVGRPEEPPKNDGT</sequence>
<feature type="region of interest" description="Disordered" evidence="1">
    <location>
        <begin position="70"/>
        <end position="102"/>
    </location>
</feature>
<feature type="compositionally biased region" description="Polar residues" evidence="1">
    <location>
        <begin position="1240"/>
        <end position="1251"/>
    </location>
</feature>
<dbReference type="EMBL" id="JAUSZS010000002">
    <property type="protein sequence ID" value="MDQ0930755.1"/>
    <property type="molecule type" value="Genomic_DNA"/>
</dbReference>
<feature type="compositionally biased region" description="Low complexity" evidence="1">
    <location>
        <begin position="2007"/>
        <end position="2034"/>
    </location>
</feature>
<feature type="region of interest" description="Disordered" evidence="1">
    <location>
        <begin position="2007"/>
        <end position="2040"/>
    </location>
</feature>
<feature type="compositionally biased region" description="Low complexity" evidence="1">
    <location>
        <begin position="1638"/>
        <end position="1649"/>
    </location>
</feature>
<dbReference type="PANTHER" id="PTHR24216">
    <property type="entry name" value="PAXILLIN-RELATED"/>
    <property type="match status" value="1"/>
</dbReference>
<proteinExistence type="predicted"/>
<name>A0ABU0RFK1_9ACTN</name>